<dbReference type="AlphaFoldDB" id="A0AAQ3NZC5"/>
<keyword evidence="3" id="KW-1185">Reference proteome</keyword>
<evidence type="ECO:0000313" key="3">
    <source>
        <dbReference type="Proteomes" id="UP001374535"/>
    </source>
</evidence>
<dbReference type="Proteomes" id="UP001374535">
    <property type="component" value="Chromosome 3"/>
</dbReference>
<name>A0AAQ3NZC5_VIGMU</name>
<dbReference type="GO" id="GO:0043041">
    <property type="term" value="P:amino acid activation for nonribosomal peptide biosynthetic process"/>
    <property type="evidence" value="ECO:0007669"/>
    <property type="project" value="TreeGrafter"/>
</dbReference>
<proteinExistence type="predicted"/>
<reference evidence="2 3" key="1">
    <citation type="journal article" date="2023" name="Life. Sci Alliance">
        <title>Evolutionary insights into 3D genome organization and epigenetic landscape of Vigna mungo.</title>
        <authorList>
            <person name="Junaid A."/>
            <person name="Singh B."/>
            <person name="Bhatia S."/>
        </authorList>
    </citation>
    <scope>NUCLEOTIDE SEQUENCE [LARGE SCALE GENOMIC DNA]</scope>
    <source>
        <strain evidence="2">Urdbean</strain>
    </source>
</reference>
<accession>A0AAQ3NZC5</accession>
<dbReference type="Gene3D" id="2.130.10.10">
    <property type="entry name" value="YVTN repeat-like/Quinoprotein amine dehydrogenase"/>
    <property type="match status" value="2"/>
</dbReference>
<dbReference type="EMBL" id="CP144698">
    <property type="protein sequence ID" value="WVZ17572.1"/>
    <property type="molecule type" value="Genomic_DNA"/>
</dbReference>
<dbReference type="InterPro" id="IPR015943">
    <property type="entry name" value="WD40/YVTN_repeat-like_dom_sf"/>
</dbReference>
<gene>
    <name evidence="2" type="ORF">V8G54_010554</name>
</gene>
<protein>
    <recommendedName>
        <fullName evidence="1">Pyrrolo-quinoline quinone repeat domain-containing protein</fullName>
    </recommendedName>
</protein>
<dbReference type="PANTHER" id="PTHR44394:SF1">
    <property type="entry name" value="BETA-ALANINE-ACTIVATING ENZYME"/>
    <property type="match status" value="1"/>
</dbReference>
<dbReference type="InterPro" id="IPR011047">
    <property type="entry name" value="Quinoprotein_ADH-like_sf"/>
</dbReference>
<dbReference type="SUPFAM" id="SSF50998">
    <property type="entry name" value="Quinoprotein alcohol dehydrogenase-like"/>
    <property type="match status" value="1"/>
</dbReference>
<feature type="domain" description="Pyrrolo-quinoline quinone repeat" evidence="1">
    <location>
        <begin position="31"/>
        <end position="255"/>
    </location>
</feature>
<dbReference type="Pfam" id="PF13570">
    <property type="entry name" value="Beta-prop_ACSF4"/>
    <property type="match status" value="1"/>
</dbReference>
<evidence type="ECO:0000259" key="1">
    <source>
        <dbReference type="Pfam" id="PF13570"/>
    </source>
</evidence>
<dbReference type="InterPro" id="IPR002372">
    <property type="entry name" value="PQQ_rpt_dom"/>
</dbReference>
<dbReference type="InterPro" id="IPR052091">
    <property type="entry name" value="Beta-ala_Activ/Resist"/>
</dbReference>
<sequence>MLIIRLEAKMELLSVEFMFKESLNVSEASRMCGSHDHNLYALDYEKHCCVFKLPCGGSIYGSPAIDEARDLLYVASTGGRLTAISLSASPFTILWLNELEVPVFGSLAVAHNGTDGHVVALSPNGSVVWKKTTDGPIFAGSCIPSVLPDEEEGDLLWEYNVGHPITASAYVDEHLLVESDASNSSDRLICICSSSGGIHLLRVNMNLSKDTFQQRSYVQEFARLNLAGDIFSSPLMIGGRIFVGCRDDYLHCIALEIPKQQET</sequence>
<evidence type="ECO:0000313" key="2">
    <source>
        <dbReference type="EMBL" id="WVZ17572.1"/>
    </source>
</evidence>
<dbReference type="PANTHER" id="PTHR44394">
    <property type="entry name" value="BETA-ALANINE-ACTIVATING ENZYME"/>
    <property type="match status" value="1"/>
</dbReference>
<organism evidence="2 3">
    <name type="scientific">Vigna mungo</name>
    <name type="common">Black gram</name>
    <name type="synonym">Phaseolus mungo</name>
    <dbReference type="NCBI Taxonomy" id="3915"/>
    <lineage>
        <taxon>Eukaryota</taxon>
        <taxon>Viridiplantae</taxon>
        <taxon>Streptophyta</taxon>
        <taxon>Embryophyta</taxon>
        <taxon>Tracheophyta</taxon>
        <taxon>Spermatophyta</taxon>
        <taxon>Magnoliopsida</taxon>
        <taxon>eudicotyledons</taxon>
        <taxon>Gunneridae</taxon>
        <taxon>Pentapetalae</taxon>
        <taxon>rosids</taxon>
        <taxon>fabids</taxon>
        <taxon>Fabales</taxon>
        <taxon>Fabaceae</taxon>
        <taxon>Papilionoideae</taxon>
        <taxon>50 kb inversion clade</taxon>
        <taxon>NPAAA clade</taxon>
        <taxon>indigoferoid/millettioid clade</taxon>
        <taxon>Phaseoleae</taxon>
        <taxon>Vigna</taxon>
    </lineage>
</organism>